<comment type="caution">
    <text evidence="2">The sequence shown here is derived from an EMBL/GenBank/DDBJ whole genome shotgun (WGS) entry which is preliminary data.</text>
</comment>
<evidence type="ECO:0000313" key="6">
    <source>
        <dbReference type="Proteomes" id="UP000476176"/>
    </source>
</evidence>
<evidence type="ECO:0000313" key="5">
    <source>
        <dbReference type="Proteomes" id="UP000460718"/>
    </source>
</evidence>
<reference evidence="5 6" key="1">
    <citation type="submission" date="2018-09" db="EMBL/GenBank/DDBJ databases">
        <title>Genomic investigation of the strawberry pathogen Phytophthora fragariae indicates pathogenicity is determined by transcriptional variation in three key races.</title>
        <authorList>
            <person name="Adams T.M."/>
            <person name="Armitage A.D."/>
            <person name="Sobczyk M.K."/>
            <person name="Bates H.J."/>
            <person name="Dunwell J.M."/>
            <person name="Nellist C.F."/>
            <person name="Harrison R.J."/>
        </authorList>
    </citation>
    <scope>NUCLEOTIDE SEQUENCE [LARGE SCALE GENOMIC DNA]</scope>
    <source>
        <strain evidence="4 6">BC-23</strain>
        <strain evidence="3 7">ONT-3</strain>
        <strain evidence="2 5">SCRP245</strain>
    </source>
</reference>
<evidence type="ECO:0000313" key="4">
    <source>
        <dbReference type="EMBL" id="KAE9225597.1"/>
    </source>
</evidence>
<organism evidence="2 5">
    <name type="scientific">Phytophthora fragariae</name>
    <dbReference type="NCBI Taxonomy" id="53985"/>
    <lineage>
        <taxon>Eukaryota</taxon>
        <taxon>Sar</taxon>
        <taxon>Stramenopiles</taxon>
        <taxon>Oomycota</taxon>
        <taxon>Peronosporomycetes</taxon>
        <taxon>Peronosporales</taxon>
        <taxon>Peronosporaceae</taxon>
        <taxon>Phytophthora</taxon>
    </lineage>
</organism>
<dbReference type="EMBL" id="QXFW01000163">
    <property type="protein sequence ID" value="KAE9022404.1"/>
    <property type="molecule type" value="Genomic_DNA"/>
</dbReference>
<evidence type="ECO:0000256" key="1">
    <source>
        <dbReference type="SAM" id="SignalP"/>
    </source>
</evidence>
<name>A0A6A3M1Z6_9STRA</name>
<dbReference type="EMBL" id="QXGC01000663">
    <property type="protein sequence ID" value="KAE9225597.1"/>
    <property type="molecule type" value="Genomic_DNA"/>
</dbReference>
<accession>A0A6A3M1Z6</accession>
<sequence length="111" mass="12402">MTMLIFRISWTISSHWCMPTASTNHCVPQRPLCFLVKMMPWRFQPTECSERLSFSSNRCAAHCPTSTTTPIDVLDGAQVQSLHGPSQVPSRKKTTVTHQVLRMRNGLAGGS</sequence>
<feature type="chain" id="PRO_5036165067" description="Secreted protein" evidence="1">
    <location>
        <begin position="23"/>
        <end position="111"/>
    </location>
</feature>
<keyword evidence="1" id="KW-0732">Signal</keyword>
<feature type="signal peptide" evidence="1">
    <location>
        <begin position="1"/>
        <end position="22"/>
    </location>
</feature>
<evidence type="ECO:0000313" key="2">
    <source>
        <dbReference type="EMBL" id="KAE9022404.1"/>
    </source>
</evidence>
<gene>
    <name evidence="4" type="ORF">PF004_g11893</name>
    <name evidence="3" type="ORF">PF010_g2341</name>
    <name evidence="2" type="ORF">PF011_g4502</name>
</gene>
<evidence type="ECO:0000313" key="3">
    <source>
        <dbReference type="EMBL" id="KAE9134751.1"/>
    </source>
</evidence>
<dbReference type="Proteomes" id="UP000488956">
    <property type="component" value="Unassembled WGS sequence"/>
</dbReference>
<evidence type="ECO:0000313" key="7">
    <source>
        <dbReference type="Proteomes" id="UP000488956"/>
    </source>
</evidence>
<dbReference type="Proteomes" id="UP000476176">
    <property type="component" value="Unassembled WGS sequence"/>
</dbReference>
<dbReference type="Proteomes" id="UP000460718">
    <property type="component" value="Unassembled WGS sequence"/>
</dbReference>
<proteinExistence type="predicted"/>
<evidence type="ECO:0008006" key="8">
    <source>
        <dbReference type="Google" id="ProtNLM"/>
    </source>
</evidence>
<protein>
    <recommendedName>
        <fullName evidence="8">Secreted protein</fullName>
    </recommendedName>
</protein>
<dbReference type="EMBL" id="QXFX01000063">
    <property type="protein sequence ID" value="KAE9134751.1"/>
    <property type="molecule type" value="Genomic_DNA"/>
</dbReference>
<dbReference type="AlphaFoldDB" id="A0A6A3M1Z6"/>